<dbReference type="PROSITE" id="PS00062">
    <property type="entry name" value="ALDOKETO_REDUCTASE_2"/>
    <property type="match status" value="1"/>
</dbReference>
<evidence type="ECO:0000256" key="2">
    <source>
        <dbReference type="ARBA" id="ARBA00022857"/>
    </source>
</evidence>
<protein>
    <submittedName>
        <fullName evidence="8 9">Aldo/keto reductase</fullName>
        <ecNumber evidence="9">1.-.-.-</ecNumber>
    </submittedName>
</protein>
<dbReference type="FunFam" id="3.20.20.100:FF:000015">
    <property type="entry name" value="Oxidoreductase, aldo/keto reductase family"/>
    <property type="match status" value="1"/>
</dbReference>
<dbReference type="PIRSF" id="PIRSF000097">
    <property type="entry name" value="AKR"/>
    <property type="match status" value="1"/>
</dbReference>
<sequence>MENFTLNNGVEMPAIGLGVFQMNDEEVERAVPLAIEQGYRLIDTASRYYNEEAVGRAIKASGIDRSELFLVTKLWFKDHGYEATKRAFQVSLDKLGTDYLDLYIIHQPFGDYYGAYRAMEELHAEGRIRAIGVSNFYTDRYLDLVHHNDVAPAVNQREIHPFNQQKEIFEFSKAHGTLLQAWGAVGQGNKEILENPVLVDAATAHGKSVQQVILRWHVQRGVAAVAKSTHAERLAANIDVFDFELTGAEMAAVAGLDRQQPNAGFDHRDPRMFEALKQLD</sequence>
<dbReference type="GO" id="GO:0016616">
    <property type="term" value="F:oxidoreductase activity, acting on the CH-OH group of donors, NAD or NADP as acceptor"/>
    <property type="evidence" value="ECO:0007669"/>
    <property type="project" value="UniProtKB-ARBA"/>
</dbReference>
<evidence type="ECO:0000313" key="11">
    <source>
        <dbReference type="Proteomes" id="UP000279336"/>
    </source>
</evidence>
<evidence type="ECO:0000256" key="1">
    <source>
        <dbReference type="ARBA" id="ARBA00007905"/>
    </source>
</evidence>
<proteinExistence type="inferred from homology"/>
<dbReference type="InterPro" id="IPR018170">
    <property type="entry name" value="Aldo/ket_reductase_CS"/>
</dbReference>
<dbReference type="InterPro" id="IPR023210">
    <property type="entry name" value="NADP_OxRdtase_dom"/>
</dbReference>
<evidence type="ECO:0000256" key="6">
    <source>
        <dbReference type="PIRSR" id="PIRSR000097-3"/>
    </source>
</evidence>
<evidence type="ECO:0000259" key="7">
    <source>
        <dbReference type="Pfam" id="PF00248"/>
    </source>
</evidence>
<feature type="domain" description="NADP-dependent oxidoreductase" evidence="7">
    <location>
        <begin position="20"/>
        <end position="256"/>
    </location>
</feature>
<dbReference type="PANTHER" id="PTHR43827:SF3">
    <property type="entry name" value="NADP-DEPENDENT OXIDOREDUCTASE DOMAIN-CONTAINING PROTEIN"/>
    <property type="match status" value="1"/>
</dbReference>
<dbReference type="OrthoDB" id="9804790at2"/>
<gene>
    <name evidence="8" type="ORF">D7U36_07705</name>
    <name evidence="9" type="ORF">PROPAUS_1492</name>
</gene>
<dbReference type="EC" id="1.-.-.-" evidence="9"/>
<dbReference type="InterPro" id="IPR020471">
    <property type="entry name" value="AKR"/>
</dbReference>
<keyword evidence="10" id="KW-1185">Reference proteome</keyword>
<dbReference type="InterPro" id="IPR036812">
    <property type="entry name" value="NAD(P)_OxRdtase_dom_sf"/>
</dbReference>
<reference evidence="9" key="1">
    <citation type="submission" date="2018-08" db="EMBL/GenBank/DDBJ databases">
        <authorList>
            <person name="Ferrada E.E."/>
            <person name="Latorre B.A."/>
        </authorList>
    </citation>
    <scope>NUCLEOTIDE SEQUENCE [LARGE SCALE GENOMIC DNA]</scope>
    <source>
        <strain evidence="9">Propionibacterium_australiense1</strain>
    </source>
</reference>
<dbReference type="SUPFAM" id="SSF51430">
    <property type="entry name" value="NAD(P)-linked oxidoreductase"/>
    <property type="match status" value="1"/>
</dbReference>
<evidence type="ECO:0000313" key="9">
    <source>
        <dbReference type="EMBL" id="SYZ33573.1"/>
    </source>
</evidence>
<evidence type="ECO:0000313" key="10">
    <source>
        <dbReference type="Proteomes" id="UP000263928"/>
    </source>
</evidence>
<feature type="binding site" evidence="5">
    <location>
        <position position="106"/>
    </location>
    <ligand>
        <name>substrate</name>
    </ligand>
</feature>
<dbReference type="EMBL" id="RCIW01000010">
    <property type="protein sequence ID" value="RLP09666.1"/>
    <property type="molecule type" value="Genomic_DNA"/>
</dbReference>
<feature type="site" description="Lowers pKa of active site Tyr" evidence="6">
    <location>
        <position position="73"/>
    </location>
</feature>
<dbReference type="PRINTS" id="PR00069">
    <property type="entry name" value="ALDKETRDTASE"/>
</dbReference>
<dbReference type="Gene3D" id="3.20.20.100">
    <property type="entry name" value="NADP-dependent oxidoreductase domain"/>
    <property type="match status" value="1"/>
</dbReference>
<comment type="similarity">
    <text evidence="1">Belongs to the aldo/keto reductase family.</text>
</comment>
<evidence type="ECO:0000256" key="3">
    <source>
        <dbReference type="ARBA" id="ARBA00023002"/>
    </source>
</evidence>
<dbReference type="PANTHER" id="PTHR43827">
    <property type="entry name" value="2,5-DIKETO-D-GLUCONIC ACID REDUCTASE"/>
    <property type="match status" value="1"/>
</dbReference>
<name>A0A383S6V6_9ACTN</name>
<organism evidence="9 10">
    <name type="scientific">Propionibacterium australiense</name>
    <dbReference type="NCBI Taxonomy" id="119981"/>
    <lineage>
        <taxon>Bacteria</taxon>
        <taxon>Bacillati</taxon>
        <taxon>Actinomycetota</taxon>
        <taxon>Actinomycetes</taxon>
        <taxon>Propionibacteriales</taxon>
        <taxon>Propionibacteriaceae</taxon>
        <taxon>Propionibacterium</taxon>
    </lineage>
</organism>
<evidence type="ECO:0000256" key="4">
    <source>
        <dbReference type="PIRSR" id="PIRSR000097-1"/>
    </source>
</evidence>
<reference evidence="10" key="2">
    <citation type="submission" date="2018-08" db="EMBL/GenBank/DDBJ databases">
        <authorList>
            <person name="Hornung B."/>
        </authorList>
    </citation>
    <scope>NUCLEOTIDE SEQUENCE [LARGE SCALE GENOMIC DNA]</scope>
</reference>
<evidence type="ECO:0000313" key="8">
    <source>
        <dbReference type="EMBL" id="RLP09666.1"/>
    </source>
</evidence>
<dbReference type="CDD" id="cd19133">
    <property type="entry name" value="AKR_AKR5F1"/>
    <property type="match status" value="1"/>
</dbReference>
<dbReference type="PROSITE" id="PS00798">
    <property type="entry name" value="ALDOKETO_REDUCTASE_1"/>
    <property type="match status" value="1"/>
</dbReference>
<dbReference type="Pfam" id="PF00248">
    <property type="entry name" value="Aldo_ket_red"/>
    <property type="match status" value="1"/>
</dbReference>
<dbReference type="EMBL" id="UNQJ01000009">
    <property type="protein sequence ID" value="SYZ33573.1"/>
    <property type="molecule type" value="Genomic_DNA"/>
</dbReference>
<dbReference type="PROSITE" id="PS00063">
    <property type="entry name" value="ALDOKETO_REDUCTASE_3"/>
    <property type="match status" value="1"/>
</dbReference>
<dbReference type="Proteomes" id="UP000279336">
    <property type="component" value="Unassembled WGS sequence"/>
</dbReference>
<keyword evidence="2" id="KW-0521">NADP</keyword>
<accession>A0A383S6V6</accession>
<dbReference type="AlphaFoldDB" id="A0A383S6V6"/>
<reference evidence="8 11" key="3">
    <citation type="submission" date="2018-10" db="EMBL/GenBank/DDBJ databases">
        <title>Propionibacterium australiense Genome Sequencing and Assembly.</title>
        <authorList>
            <person name="Bernier A.-M."/>
            <person name="Bernard K."/>
        </authorList>
    </citation>
    <scope>NUCLEOTIDE SEQUENCE [LARGE SCALE GENOMIC DNA]</scope>
    <source>
        <strain evidence="8 11">NML98A078</strain>
    </source>
</reference>
<dbReference type="Proteomes" id="UP000263928">
    <property type="component" value="Unassembled WGS sequence"/>
</dbReference>
<dbReference type="RefSeq" id="WP_119161910.1">
    <property type="nucleotide sequence ID" value="NZ_LR134442.1"/>
</dbReference>
<evidence type="ECO:0000256" key="5">
    <source>
        <dbReference type="PIRSR" id="PIRSR000097-2"/>
    </source>
</evidence>
<feature type="active site" description="Proton donor" evidence="4">
    <location>
        <position position="48"/>
    </location>
</feature>
<keyword evidence="3 9" id="KW-0560">Oxidoreductase</keyword>